<gene>
    <name evidence="1" type="ORF">CC86DRAFT_365784</name>
</gene>
<keyword evidence="2" id="KW-1185">Reference proteome</keyword>
<sequence length="227" mass="25951">MKFCRHSSHRPDQPAQEGLSQWLLTNKTTFTGGLKQLDYRGYMVIRTEGFYYDLSTFPTLYHPSSCRAVQFTFNPRAPVHAFDGAYIGELHPADTKYCSKLLVDTRAGGKLRSLELRIMPSDVTKLHKRVYIVPLGTEAEVVAHLLNRLEIMIYTRGFEDKHCGKVEEMLRGQIDQLDKGPLAGMAGGGGKVLLVRNFRGKVLGWKIVWGRHRWGWRLAKWENNCIE</sequence>
<accession>A0A6A7AGK1</accession>
<evidence type="ECO:0000313" key="2">
    <source>
        <dbReference type="Proteomes" id="UP000799424"/>
    </source>
</evidence>
<dbReference type="EMBL" id="MU006217">
    <property type="protein sequence ID" value="KAF2831848.1"/>
    <property type="molecule type" value="Genomic_DNA"/>
</dbReference>
<dbReference type="AlphaFoldDB" id="A0A6A7AGK1"/>
<proteinExistence type="predicted"/>
<dbReference type="Proteomes" id="UP000799424">
    <property type="component" value="Unassembled WGS sequence"/>
</dbReference>
<organism evidence="1 2">
    <name type="scientific">Ophiobolus disseminans</name>
    <dbReference type="NCBI Taxonomy" id="1469910"/>
    <lineage>
        <taxon>Eukaryota</taxon>
        <taxon>Fungi</taxon>
        <taxon>Dikarya</taxon>
        <taxon>Ascomycota</taxon>
        <taxon>Pezizomycotina</taxon>
        <taxon>Dothideomycetes</taxon>
        <taxon>Pleosporomycetidae</taxon>
        <taxon>Pleosporales</taxon>
        <taxon>Pleosporineae</taxon>
        <taxon>Phaeosphaeriaceae</taxon>
        <taxon>Ophiobolus</taxon>
    </lineage>
</organism>
<protein>
    <submittedName>
        <fullName evidence="1">Uncharacterized protein</fullName>
    </submittedName>
</protein>
<reference evidence="1" key="1">
    <citation type="journal article" date="2020" name="Stud. Mycol.">
        <title>101 Dothideomycetes genomes: a test case for predicting lifestyles and emergence of pathogens.</title>
        <authorList>
            <person name="Haridas S."/>
            <person name="Albert R."/>
            <person name="Binder M."/>
            <person name="Bloem J."/>
            <person name="Labutti K."/>
            <person name="Salamov A."/>
            <person name="Andreopoulos B."/>
            <person name="Baker S."/>
            <person name="Barry K."/>
            <person name="Bills G."/>
            <person name="Bluhm B."/>
            <person name="Cannon C."/>
            <person name="Castanera R."/>
            <person name="Culley D."/>
            <person name="Daum C."/>
            <person name="Ezra D."/>
            <person name="Gonzalez J."/>
            <person name="Henrissat B."/>
            <person name="Kuo A."/>
            <person name="Liang C."/>
            <person name="Lipzen A."/>
            <person name="Lutzoni F."/>
            <person name="Magnuson J."/>
            <person name="Mondo S."/>
            <person name="Nolan M."/>
            <person name="Ohm R."/>
            <person name="Pangilinan J."/>
            <person name="Park H.-J."/>
            <person name="Ramirez L."/>
            <person name="Alfaro M."/>
            <person name="Sun H."/>
            <person name="Tritt A."/>
            <person name="Yoshinaga Y."/>
            <person name="Zwiers L.-H."/>
            <person name="Turgeon B."/>
            <person name="Goodwin S."/>
            <person name="Spatafora J."/>
            <person name="Crous P."/>
            <person name="Grigoriev I."/>
        </authorList>
    </citation>
    <scope>NUCLEOTIDE SEQUENCE</scope>
    <source>
        <strain evidence="1">CBS 113818</strain>
    </source>
</reference>
<name>A0A6A7AGK1_9PLEO</name>
<evidence type="ECO:0000313" key="1">
    <source>
        <dbReference type="EMBL" id="KAF2831848.1"/>
    </source>
</evidence>